<dbReference type="EMBL" id="QDKP01000017">
    <property type="protein sequence ID" value="PVM86024.1"/>
    <property type="molecule type" value="Genomic_DNA"/>
</dbReference>
<reference evidence="1 2" key="1">
    <citation type="submission" date="2018-04" db="EMBL/GenBank/DDBJ databases">
        <title>The genome sequence of Caulobacter sp. 736.</title>
        <authorList>
            <person name="Gao J."/>
            <person name="Sun J."/>
        </authorList>
    </citation>
    <scope>NUCLEOTIDE SEQUENCE [LARGE SCALE GENOMIC DNA]</scope>
    <source>
        <strain evidence="1 2">736</strain>
    </source>
</reference>
<evidence type="ECO:0008006" key="3">
    <source>
        <dbReference type="Google" id="ProtNLM"/>
    </source>
</evidence>
<organism evidence="1 2">
    <name type="scientific">Caulobacter radicis</name>
    <dbReference type="NCBI Taxonomy" id="2172650"/>
    <lineage>
        <taxon>Bacteria</taxon>
        <taxon>Pseudomonadati</taxon>
        <taxon>Pseudomonadota</taxon>
        <taxon>Alphaproteobacteria</taxon>
        <taxon>Caulobacterales</taxon>
        <taxon>Caulobacteraceae</taxon>
        <taxon>Caulobacter</taxon>
    </lineage>
</organism>
<evidence type="ECO:0000313" key="2">
    <source>
        <dbReference type="Proteomes" id="UP000244913"/>
    </source>
</evidence>
<proteinExistence type="predicted"/>
<gene>
    <name evidence="1" type="ORF">DDF65_06270</name>
</gene>
<name>A0A2T9JQP9_9CAUL</name>
<sequence length="164" mass="16878">MVLGSVLSAASIALVGAWGLASLARPVDLESRLEAVTAMQARTERLAAGRGSSTIYPAEAVCPSTGATDLAAARQRLEAMAAGAGLTQPSVKVAPAAPEFGDPLTPVRFTVEAGGSYAGAVGLMETLRRGPMLTQADAVDLRGEDGSVRLTLEGRFYCWTAVSR</sequence>
<dbReference type="Proteomes" id="UP000244913">
    <property type="component" value="Unassembled WGS sequence"/>
</dbReference>
<keyword evidence="2" id="KW-1185">Reference proteome</keyword>
<evidence type="ECO:0000313" key="1">
    <source>
        <dbReference type="EMBL" id="PVM86024.1"/>
    </source>
</evidence>
<protein>
    <recommendedName>
        <fullName evidence="3">General secretion pathway protein GspM</fullName>
    </recommendedName>
</protein>
<accession>A0A2T9JQP9</accession>
<dbReference type="AlphaFoldDB" id="A0A2T9JQP9"/>
<comment type="caution">
    <text evidence="1">The sequence shown here is derived from an EMBL/GenBank/DDBJ whole genome shotgun (WGS) entry which is preliminary data.</text>
</comment>